<gene>
    <name evidence="2" type="ORF">C6Y14_07680</name>
</gene>
<dbReference type="Proteomes" id="UP000240429">
    <property type="component" value="Unassembled WGS sequence"/>
</dbReference>
<dbReference type="OrthoDB" id="4332608at2"/>
<reference evidence="2 3" key="1">
    <citation type="submission" date="2018-03" db="EMBL/GenBank/DDBJ databases">
        <title>Streptomyces dioscori sp. nov., a novel endophytic actinobacterium isolated from bulbil of Dioscorea bulbifera L.</title>
        <authorList>
            <person name="Zhikuan W."/>
        </authorList>
    </citation>
    <scope>NUCLEOTIDE SEQUENCE [LARGE SCALE GENOMIC DNA]</scope>
    <source>
        <strain evidence="2 3">A217</strain>
    </source>
</reference>
<feature type="compositionally biased region" description="Basic residues" evidence="1">
    <location>
        <begin position="152"/>
        <end position="170"/>
    </location>
</feature>
<dbReference type="EMBL" id="PYBJ01000003">
    <property type="protein sequence ID" value="PSM44216.1"/>
    <property type="molecule type" value="Genomic_DNA"/>
</dbReference>
<keyword evidence="3" id="KW-1185">Reference proteome</keyword>
<comment type="caution">
    <text evidence="2">The sequence shown here is derived from an EMBL/GenBank/DDBJ whole genome shotgun (WGS) entry which is preliminary data.</text>
</comment>
<accession>A0A2P8QDA5</accession>
<evidence type="ECO:0000313" key="2">
    <source>
        <dbReference type="EMBL" id="PSM44216.1"/>
    </source>
</evidence>
<name>A0A2P8QDA5_9ACTN</name>
<evidence type="ECO:0000313" key="3">
    <source>
        <dbReference type="Proteomes" id="UP000240429"/>
    </source>
</evidence>
<dbReference type="AlphaFoldDB" id="A0A2P8QDA5"/>
<evidence type="ECO:0000256" key="1">
    <source>
        <dbReference type="SAM" id="MobiDB-lite"/>
    </source>
</evidence>
<proteinExistence type="predicted"/>
<organism evidence="2 3">
    <name type="scientific">Streptomyces dioscori</name>
    <dbReference type="NCBI Taxonomy" id="2109333"/>
    <lineage>
        <taxon>Bacteria</taxon>
        <taxon>Bacillati</taxon>
        <taxon>Actinomycetota</taxon>
        <taxon>Actinomycetes</taxon>
        <taxon>Kitasatosporales</taxon>
        <taxon>Streptomycetaceae</taxon>
        <taxon>Streptomyces</taxon>
        <taxon>Streptomyces aurantiacus group</taxon>
    </lineage>
</organism>
<protein>
    <submittedName>
        <fullName evidence="2">Uncharacterized protein</fullName>
    </submittedName>
</protein>
<dbReference type="RefSeq" id="WP_107015727.1">
    <property type="nucleotide sequence ID" value="NZ_KZ679039.1"/>
</dbReference>
<sequence>MRPPFAGGVGRVGGAVRPVPDSVVRYVQPVVDGVGDSATTLAYGVTGDIRPFAYGVAGEVAPVGTGTAGQAAPLVGDLAGTVGSAAVPLAANAAGGVQGMAESVTPSYLPPVRGAVPRTASDHPRRTAEPGGRPYGTPPEEPGTTSDSAGRRPVRPKSVRSGRARPRGPGRRSSLG</sequence>
<feature type="region of interest" description="Disordered" evidence="1">
    <location>
        <begin position="102"/>
        <end position="176"/>
    </location>
</feature>